<dbReference type="InterPro" id="IPR036196">
    <property type="entry name" value="Ptyr_pPase_sf"/>
</dbReference>
<reference evidence="7 8" key="1">
    <citation type="submission" date="2017-01" db="EMBL/GenBank/DDBJ databases">
        <title>The complete genome sequence of a sulfur-oxidizing marine bacterium Thioclava sp. 25B10_4T.</title>
        <authorList>
            <person name="Liu Y."/>
            <person name="Lai Q."/>
            <person name="Shao Z."/>
        </authorList>
    </citation>
    <scope>NUCLEOTIDE SEQUENCE [LARGE SCALE GENOMIC DNA]</scope>
    <source>
        <strain evidence="7 8">25B10_4</strain>
    </source>
</reference>
<evidence type="ECO:0000256" key="1">
    <source>
        <dbReference type="ARBA" id="ARBA00011063"/>
    </source>
</evidence>
<dbReference type="InterPro" id="IPR023485">
    <property type="entry name" value="Ptyr_pPase"/>
</dbReference>
<evidence type="ECO:0000256" key="3">
    <source>
        <dbReference type="ARBA" id="ARBA00022801"/>
    </source>
</evidence>
<dbReference type="RefSeq" id="WP_075776501.1">
    <property type="nucleotide sequence ID" value="NZ_CP019437.1"/>
</dbReference>
<proteinExistence type="inferred from homology"/>
<organism evidence="7 8">
    <name type="scientific">Thioclava nitratireducens</name>
    <dbReference type="NCBI Taxonomy" id="1915078"/>
    <lineage>
        <taxon>Bacteria</taxon>
        <taxon>Pseudomonadati</taxon>
        <taxon>Pseudomonadota</taxon>
        <taxon>Alphaproteobacteria</taxon>
        <taxon>Rhodobacterales</taxon>
        <taxon>Paracoccaceae</taxon>
        <taxon>Thioclava</taxon>
    </lineage>
</organism>
<sequence length="148" mass="15720">MAKVGSILVVCVGNICRSPVGERLLAAALPECKVTSAGIGAVVGAGADETMSEVAAENGLSLDGHVARQFTAEIGAEHELILVMEAGHKREITRRAPQLGGRVMLFDQWMGSKGIADPYREPIEAHRKAFTEISAASEAWVSRLAPKR</sequence>
<dbReference type="EMBL" id="CP019437">
    <property type="protein sequence ID" value="AQS48155.1"/>
    <property type="molecule type" value="Genomic_DNA"/>
</dbReference>
<comment type="similarity">
    <text evidence="1">Belongs to the low molecular weight phosphotyrosine protein phosphatase family.</text>
</comment>
<evidence type="ECO:0000313" key="7">
    <source>
        <dbReference type="EMBL" id="AQS48155.1"/>
    </source>
</evidence>
<dbReference type="SUPFAM" id="SSF52788">
    <property type="entry name" value="Phosphotyrosine protein phosphatases I"/>
    <property type="match status" value="1"/>
</dbReference>
<evidence type="ECO:0000259" key="6">
    <source>
        <dbReference type="SMART" id="SM00226"/>
    </source>
</evidence>
<dbReference type="InterPro" id="IPR050438">
    <property type="entry name" value="LMW_PTPase"/>
</dbReference>
<evidence type="ECO:0000256" key="2">
    <source>
        <dbReference type="ARBA" id="ARBA00013064"/>
    </source>
</evidence>
<dbReference type="Pfam" id="PF01451">
    <property type="entry name" value="LMWPc"/>
    <property type="match status" value="1"/>
</dbReference>
<accession>A0ABM6IGZ0</accession>
<gene>
    <name evidence="7" type="ORF">BMG03_10345</name>
</gene>
<dbReference type="EC" id="3.1.3.48" evidence="2"/>
<keyword evidence="3" id="KW-0378">Hydrolase</keyword>
<feature type="domain" description="Phosphotyrosine protein phosphatase I" evidence="6">
    <location>
        <begin position="5"/>
        <end position="143"/>
    </location>
</feature>
<dbReference type="PRINTS" id="PR00719">
    <property type="entry name" value="LMWPTPASE"/>
</dbReference>
<dbReference type="Gene3D" id="3.40.50.2300">
    <property type="match status" value="1"/>
</dbReference>
<dbReference type="CDD" id="cd16343">
    <property type="entry name" value="LMWPTP"/>
    <property type="match status" value="1"/>
</dbReference>
<name>A0ABM6IGZ0_9RHOB</name>
<protein>
    <recommendedName>
        <fullName evidence="2">protein-tyrosine-phosphatase</fullName>
        <ecNumber evidence="2">3.1.3.48</ecNumber>
    </recommendedName>
</protein>
<dbReference type="SMART" id="SM00226">
    <property type="entry name" value="LMWPc"/>
    <property type="match status" value="1"/>
</dbReference>
<dbReference type="PANTHER" id="PTHR11717">
    <property type="entry name" value="LOW MOLECULAR WEIGHT PROTEIN TYROSINE PHOSPHATASE"/>
    <property type="match status" value="1"/>
</dbReference>
<comment type="catalytic activity">
    <reaction evidence="5">
        <text>O-phospho-L-tyrosyl-[protein] + H2O = L-tyrosyl-[protein] + phosphate</text>
        <dbReference type="Rhea" id="RHEA:10684"/>
        <dbReference type="Rhea" id="RHEA-COMP:10136"/>
        <dbReference type="Rhea" id="RHEA-COMP:20101"/>
        <dbReference type="ChEBI" id="CHEBI:15377"/>
        <dbReference type="ChEBI" id="CHEBI:43474"/>
        <dbReference type="ChEBI" id="CHEBI:46858"/>
        <dbReference type="ChEBI" id="CHEBI:61978"/>
        <dbReference type="EC" id="3.1.3.48"/>
    </reaction>
</comment>
<dbReference type="Proteomes" id="UP000185622">
    <property type="component" value="Chromosome"/>
</dbReference>
<dbReference type="PANTHER" id="PTHR11717:SF31">
    <property type="entry name" value="LOW MOLECULAR WEIGHT PROTEIN-TYROSINE-PHOSPHATASE ETP-RELATED"/>
    <property type="match status" value="1"/>
</dbReference>
<keyword evidence="8" id="KW-1185">Reference proteome</keyword>
<evidence type="ECO:0000313" key="8">
    <source>
        <dbReference type="Proteomes" id="UP000185622"/>
    </source>
</evidence>
<evidence type="ECO:0000256" key="4">
    <source>
        <dbReference type="ARBA" id="ARBA00022912"/>
    </source>
</evidence>
<keyword evidence="4" id="KW-0904">Protein phosphatase</keyword>
<dbReference type="InterPro" id="IPR017867">
    <property type="entry name" value="Tyr_phospatase_low_mol_wt"/>
</dbReference>
<evidence type="ECO:0000256" key="5">
    <source>
        <dbReference type="ARBA" id="ARBA00051722"/>
    </source>
</evidence>